<gene>
    <name evidence="1" type="ORF">POCTA_138.1.T0690035</name>
</gene>
<evidence type="ECO:0000313" key="2">
    <source>
        <dbReference type="Proteomes" id="UP000683925"/>
    </source>
</evidence>
<name>A0A8S1VPG5_PAROT</name>
<organism evidence="1 2">
    <name type="scientific">Paramecium octaurelia</name>
    <dbReference type="NCBI Taxonomy" id="43137"/>
    <lineage>
        <taxon>Eukaryota</taxon>
        <taxon>Sar</taxon>
        <taxon>Alveolata</taxon>
        <taxon>Ciliophora</taxon>
        <taxon>Intramacronucleata</taxon>
        <taxon>Oligohymenophorea</taxon>
        <taxon>Peniculida</taxon>
        <taxon>Parameciidae</taxon>
        <taxon>Paramecium</taxon>
    </lineage>
</organism>
<keyword evidence="2" id="KW-1185">Reference proteome</keyword>
<reference evidence="1" key="1">
    <citation type="submission" date="2021-01" db="EMBL/GenBank/DDBJ databases">
        <authorList>
            <consortium name="Genoscope - CEA"/>
            <person name="William W."/>
        </authorList>
    </citation>
    <scope>NUCLEOTIDE SEQUENCE</scope>
</reference>
<proteinExistence type="predicted"/>
<dbReference type="EMBL" id="CAJJDP010000068">
    <property type="protein sequence ID" value="CAD8177449.1"/>
    <property type="molecule type" value="Genomic_DNA"/>
</dbReference>
<sequence>MSLLDVNAGLQKIKLEGHSSEVISVISLQIVQHWHLVVTISLFYVKTGFQKSVQMVMVIWSFQFASFQQQLVVMICQLNYGMLRIIAFQLIINNQIRFEFSELLVLSVLDPYNILKSRVGYQKIDEMQKQIQKLI</sequence>
<dbReference type="AlphaFoldDB" id="A0A8S1VPG5"/>
<evidence type="ECO:0000313" key="1">
    <source>
        <dbReference type="EMBL" id="CAD8177449.1"/>
    </source>
</evidence>
<dbReference type="Proteomes" id="UP000683925">
    <property type="component" value="Unassembled WGS sequence"/>
</dbReference>
<comment type="caution">
    <text evidence="1">The sequence shown here is derived from an EMBL/GenBank/DDBJ whole genome shotgun (WGS) entry which is preliminary data.</text>
</comment>
<accession>A0A8S1VPG5</accession>
<protein>
    <submittedName>
        <fullName evidence="1">Uncharacterized protein</fullName>
    </submittedName>
</protein>